<dbReference type="SUPFAM" id="SSF50129">
    <property type="entry name" value="GroES-like"/>
    <property type="match status" value="1"/>
</dbReference>
<dbReference type="Gene3D" id="3.90.180.10">
    <property type="entry name" value="Medium-chain alcohol dehydrogenases, catalytic domain"/>
    <property type="match status" value="1"/>
</dbReference>
<dbReference type="PROSITE" id="PS00059">
    <property type="entry name" value="ADH_ZINC"/>
    <property type="match status" value="1"/>
</dbReference>
<feature type="domain" description="Enoyl reductase (ER)" evidence="8">
    <location>
        <begin position="21"/>
        <end position="350"/>
    </location>
</feature>
<dbReference type="EMBL" id="JAATWM020000039">
    <property type="protein sequence ID" value="KAF9872265.1"/>
    <property type="molecule type" value="Genomic_DNA"/>
</dbReference>
<reference evidence="9" key="1">
    <citation type="submission" date="2020-03" db="EMBL/GenBank/DDBJ databases">
        <authorList>
            <person name="He L."/>
        </authorList>
    </citation>
    <scope>NUCLEOTIDE SEQUENCE</scope>
    <source>
        <strain evidence="9">CkLH20</strain>
    </source>
</reference>
<dbReference type="SUPFAM" id="SSF51735">
    <property type="entry name" value="NAD(P)-binding Rossmann-fold domains"/>
    <property type="match status" value="1"/>
</dbReference>
<evidence type="ECO:0000256" key="1">
    <source>
        <dbReference type="ARBA" id="ARBA00001947"/>
    </source>
</evidence>
<comment type="similarity">
    <text evidence="2 7">Belongs to the zinc-containing alcohol dehydrogenase family.</text>
</comment>
<dbReference type="AlphaFoldDB" id="A0A9P6LH53"/>
<evidence type="ECO:0000313" key="10">
    <source>
        <dbReference type="Proteomes" id="UP000781932"/>
    </source>
</evidence>
<dbReference type="GO" id="GO:0005737">
    <property type="term" value="C:cytoplasm"/>
    <property type="evidence" value="ECO:0007669"/>
    <property type="project" value="TreeGrafter"/>
</dbReference>
<evidence type="ECO:0000256" key="2">
    <source>
        <dbReference type="ARBA" id="ARBA00008072"/>
    </source>
</evidence>
<dbReference type="InterPro" id="IPR020843">
    <property type="entry name" value="ER"/>
</dbReference>
<comment type="cofactor">
    <cofactor evidence="1 7">
        <name>Zn(2+)</name>
        <dbReference type="ChEBI" id="CHEBI:29105"/>
    </cofactor>
</comment>
<dbReference type="InterPro" id="IPR036291">
    <property type="entry name" value="NAD(P)-bd_dom_sf"/>
</dbReference>
<dbReference type="GO" id="GO:0004022">
    <property type="term" value="F:alcohol dehydrogenase (NAD+) activity"/>
    <property type="evidence" value="ECO:0007669"/>
    <property type="project" value="TreeGrafter"/>
</dbReference>
<dbReference type="FunFam" id="3.40.50.720:FF:000039">
    <property type="entry name" value="Alcohol dehydrogenase AdhP"/>
    <property type="match status" value="1"/>
</dbReference>
<evidence type="ECO:0000313" key="9">
    <source>
        <dbReference type="EMBL" id="KAF9872265.1"/>
    </source>
</evidence>
<dbReference type="Pfam" id="PF08240">
    <property type="entry name" value="ADH_N"/>
    <property type="match status" value="1"/>
</dbReference>
<comment type="caution">
    <text evidence="9">The sequence shown here is derived from an EMBL/GenBank/DDBJ whole genome shotgun (WGS) entry which is preliminary data.</text>
</comment>
<dbReference type="InterPro" id="IPR013149">
    <property type="entry name" value="ADH-like_C"/>
</dbReference>
<dbReference type="InterPro" id="IPR011032">
    <property type="entry name" value="GroES-like_sf"/>
</dbReference>
<dbReference type="PANTHER" id="PTHR42940:SF2">
    <property type="entry name" value="DEHYDROGENASE FAMILY OXIDOREDUCTASE, PUTATIVE (JCVI)-RELATED"/>
    <property type="match status" value="1"/>
</dbReference>
<keyword evidence="4 7" id="KW-0862">Zinc</keyword>
<reference evidence="9" key="2">
    <citation type="submission" date="2020-11" db="EMBL/GenBank/DDBJ databases">
        <title>Whole genome sequencing of Colletotrichum sp.</title>
        <authorList>
            <person name="Li H."/>
        </authorList>
    </citation>
    <scope>NUCLEOTIDE SEQUENCE</scope>
    <source>
        <strain evidence="9">CkLH20</strain>
    </source>
</reference>
<evidence type="ECO:0000256" key="5">
    <source>
        <dbReference type="ARBA" id="ARBA00023002"/>
    </source>
</evidence>
<gene>
    <name evidence="9" type="ORF">CkaCkLH20_10357</name>
</gene>
<keyword evidence="6" id="KW-0520">NAD</keyword>
<evidence type="ECO:0000256" key="4">
    <source>
        <dbReference type="ARBA" id="ARBA00022833"/>
    </source>
</evidence>
<dbReference type="Proteomes" id="UP000781932">
    <property type="component" value="Unassembled WGS sequence"/>
</dbReference>
<dbReference type="SMART" id="SM00829">
    <property type="entry name" value="PKS_ER"/>
    <property type="match status" value="1"/>
</dbReference>
<evidence type="ECO:0000256" key="3">
    <source>
        <dbReference type="ARBA" id="ARBA00022723"/>
    </source>
</evidence>
<dbReference type="PANTHER" id="PTHR42940">
    <property type="entry name" value="ALCOHOL DEHYDROGENASE 1-RELATED"/>
    <property type="match status" value="1"/>
</dbReference>
<dbReference type="CDD" id="cd08297">
    <property type="entry name" value="CAD3"/>
    <property type="match status" value="1"/>
</dbReference>
<sequence>MDSDDDDLPTVQRAAVIQNPGPNATIAIRNNMPVGTPGPHEILVRISATGVCGSETRAFRGWGVYDPIVGHEGIGRVVKLGAGVSEDMLGRKVGVKWLYRACGSCSVCLRGHRNNCPKQLNTGKHRPGTLQQYVVADARYVTEIPDGLHDAEVAPLLCAGLTMMGAVSKLKGDLSPGDWVVIQGAAGGLGHLGVQIAAKLRGYRVIAVDGSGHDQFCKDMGAEAFIDYTRDDVEKEVMKLTGEGAHAVIVVPESEDAYRIAPKLARSMGTIVCVGLPHNDFQIPIPVSLCALKALNIKGAMVGTEREMEELLKEAAAGRIRASIDYFHISQTSEIISQLINGEVFGRAVITTL</sequence>
<dbReference type="RefSeq" id="XP_038741726.1">
    <property type="nucleotide sequence ID" value="XM_038893071.1"/>
</dbReference>
<dbReference type="Pfam" id="PF00107">
    <property type="entry name" value="ADH_zinc_N"/>
    <property type="match status" value="1"/>
</dbReference>
<dbReference type="OrthoDB" id="1879366at2759"/>
<accession>A0A9P6LH53</accession>
<organism evidence="9 10">
    <name type="scientific">Colletotrichum karsti</name>
    <dbReference type="NCBI Taxonomy" id="1095194"/>
    <lineage>
        <taxon>Eukaryota</taxon>
        <taxon>Fungi</taxon>
        <taxon>Dikarya</taxon>
        <taxon>Ascomycota</taxon>
        <taxon>Pezizomycotina</taxon>
        <taxon>Sordariomycetes</taxon>
        <taxon>Hypocreomycetidae</taxon>
        <taxon>Glomerellales</taxon>
        <taxon>Glomerellaceae</taxon>
        <taxon>Colletotrichum</taxon>
        <taxon>Colletotrichum boninense species complex</taxon>
    </lineage>
</organism>
<keyword evidence="5" id="KW-0560">Oxidoreductase</keyword>
<dbReference type="Gene3D" id="3.40.50.720">
    <property type="entry name" value="NAD(P)-binding Rossmann-like Domain"/>
    <property type="match status" value="1"/>
</dbReference>
<dbReference type="GO" id="GO:0008270">
    <property type="term" value="F:zinc ion binding"/>
    <property type="evidence" value="ECO:0007669"/>
    <property type="project" value="InterPro"/>
</dbReference>
<name>A0A9P6LH53_9PEZI</name>
<evidence type="ECO:0000256" key="7">
    <source>
        <dbReference type="RuleBase" id="RU361277"/>
    </source>
</evidence>
<protein>
    <submittedName>
        <fullName evidence="9">Alcohol dehydrogenase</fullName>
    </submittedName>
</protein>
<dbReference type="GeneID" id="62166145"/>
<evidence type="ECO:0000259" key="8">
    <source>
        <dbReference type="SMART" id="SM00829"/>
    </source>
</evidence>
<dbReference type="InterPro" id="IPR013154">
    <property type="entry name" value="ADH-like_N"/>
</dbReference>
<keyword evidence="3 7" id="KW-0479">Metal-binding</keyword>
<evidence type="ECO:0000256" key="6">
    <source>
        <dbReference type="ARBA" id="ARBA00023027"/>
    </source>
</evidence>
<proteinExistence type="inferred from homology"/>
<keyword evidence="10" id="KW-1185">Reference proteome</keyword>
<dbReference type="InterPro" id="IPR002328">
    <property type="entry name" value="ADH_Zn_CS"/>
</dbReference>